<reference evidence="2" key="1">
    <citation type="submission" date="2021-01" db="EMBL/GenBank/DDBJ databases">
        <authorList>
            <consortium name="Genoscope - CEA"/>
            <person name="William W."/>
        </authorList>
    </citation>
    <scope>NUCLEOTIDE SEQUENCE</scope>
</reference>
<dbReference type="OMA" id="QIETNQE"/>
<evidence type="ECO:0000256" key="1">
    <source>
        <dbReference type="SAM" id="Coils"/>
    </source>
</evidence>
<evidence type="ECO:0000313" key="3">
    <source>
        <dbReference type="Proteomes" id="UP000688137"/>
    </source>
</evidence>
<sequence>MYQLSVSQIHFKSLVQTQLMQISFQCADKREPLRIVTTQKIIKYSPSWTSSFDLGRFLQIYIEIQDEESGFIKVIGFAKLELNEIMGKESIYKIDLEQGNQVSIFIKCTNPNEISRNSVQMQSQISWTKSLRTEPIVQKRYGSPQPCSTRVRQEVKKVNLQDLQHVKNIQLPTQSMPNLSESRMSLQKGRESYNSNFTYAGYSVTNKCSQYQQTENADSNIKFKQMIKELSLLLNVPQDCDAIVYAVQKVLQNFRQQSEQLIKIQCDHQILKTEYQTLYHLKNQIETNQEDFKMQIKQKLKNYKTLFEENVQLKKTLKEDLNKIVELNLKIKELKKDDTILTEVNSLNQQIKFINQSVQQSQQDFAILVEEINLIKQ</sequence>
<name>A0A8S1JNV8_PARPR</name>
<protein>
    <submittedName>
        <fullName evidence="2">Uncharacterized protein</fullName>
    </submittedName>
</protein>
<gene>
    <name evidence="2" type="ORF">PPRIM_AZ9-3.1.T0060224</name>
</gene>
<dbReference type="EMBL" id="CAJJDM010000003">
    <property type="protein sequence ID" value="CAD8044142.1"/>
    <property type="molecule type" value="Genomic_DNA"/>
</dbReference>
<organism evidence="2 3">
    <name type="scientific">Paramecium primaurelia</name>
    <dbReference type="NCBI Taxonomy" id="5886"/>
    <lineage>
        <taxon>Eukaryota</taxon>
        <taxon>Sar</taxon>
        <taxon>Alveolata</taxon>
        <taxon>Ciliophora</taxon>
        <taxon>Intramacronucleata</taxon>
        <taxon>Oligohymenophorea</taxon>
        <taxon>Peniculida</taxon>
        <taxon>Parameciidae</taxon>
        <taxon>Paramecium</taxon>
    </lineage>
</organism>
<feature type="coiled-coil region" evidence="1">
    <location>
        <begin position="310"/>
        <end position="364"/>
    </location>
</feature>
<dbReference type="AlphaFoldDB" id="A0A8S1JNV8"/>
<keyword evidence="1" id="KW-0175">Coiled coil</keyword>
<evidence type="ECO:0000313" key="2">
    <source>
        <dbReference type="EMBL" id="CAD8044142.1"/>
    </source>
</evidence>
<proteinExistence type="predicted"/>
<accession>A0A8S1JNV8</accession>
<dbReference type="Proteomes" id="UP000688137">
    <property type="component" value="Unassembled WGS sequence"/>
</dbReference>
<comment type="caution">
    <text evidence="2">The sequence shown here is derived from an EMBL/GenBank/DDBJ whole genome shotgun (WGS) entry which is preliminary data.</text>
</comment>
<keyword evidence="3" id="KW-1185">Reference proteome</keyword>